<dbReference type="InterPro" id="IPR009100">
    <property type="entry name" value="AcylCoA_DH/oxidase_NM_dom_sf"/>
</dbReference>
<dbReference type="Proteomes" id="UP001156441">
    <property type="component" value="Unassembled WGS sequence"/>
</dbReference>
<evidence type="ECO:0000313" key="4">
    <source>
        <dbReference type="EMBL" id="MCT2586811.1"/>
    </source>
</evidence>
<evidence type="ECO:0000259" key="3">
    <source>
        <dbReference type="Pfam" id="PF08028"/>
    </source>
</evidence>
<dbReference type="SUPFAM" id="SSF47203">
    <property type="entry name" value="Acyl-CoA dehydrogenase C-terminal domain-like"/>
    <property type="match status" value="1"/>
</dbReference>
<name>A0ABT2JGH0_9PSEU</name>
<dbReference type="InterPro" id="IPR036250">
    <property type="entry name" value="AcylCo_DH-like_C"/>
</dbReference>
<feature type="domain" description="Acyl-CoA dehydrogenase C-terminal" evidence="3">
    <location>
        <begin position="260"/>
        <end position="390"/>
    </location>
</feature>
<proteinExistence type="predicted"/>
<dbReference type="InterPro" id="IPR013786">
    <property type="entry name" value="AcylCoA_DH/ox_N"/>
</dbReference>
<dbReference type="SUPFAM" id="SSF56645">
    <property type="entry name" value="Acyl-CoA dehydrogenase NM domain-like"/>
    <property type="match status" value="1"/>
</dbReference>
<organism evidence="4 5">
    <name type="scientific">Actinophytocola gossypii</name>
    <dbReference type="NCBI Taxonomy" id="2812003"/>
    <lineage>
        <taxon>Bacteria</taxon>
        <taxon>Bacillati</taxon>
        <taxon>Actinomycetota</taxon>
        <taxon>Actinomycetes</taxon>
        <taxon>Pseudonocardiales</taxon>
        <taxon>Pseudonocardiaceae</taxon>
    </lineage>
</organism>
<evidence type="ECO:0000256" key="1">
    <source>
        <dbReference type="ARBA" id="ARBA00023002"/>
    </source>
</evidence>
<keyword evidence="1" id="KW-0560">Oxidoreductase</keyword>
<reference evidence="4 5" key="1">
    <citation type="submission" date="2021-02" db="EMBL/GenBank/DDBJ databases">
        <title>Actinophytocola xerophila sp. nov., isolated from soil of cotton cropping field.</title>
        <authorList>
            <person name="Huang R."/>
            <person name="Chen X."/>
            <person name="Ge X."/>
            <person name="Liu W."/>
        </authorList>
    </citation>
    <scope>NUCLEOTIDE SEQUENCE [LARGE SCALE GENOMIC DNA]</scope>
    <source>
        <strain evidence="4 5">S1-96</strain>
    </source>
</reference>
<keyword evidence="5" id="KW-1185">Reference proteome</keyword>
<accession>A0ABT2JGH0</accession>
<dbReference type="InterPro" id="IPR037069">
    <property type="entry name" value="AcylCoA_DH/ox_N_sf"/>
</dbReference>
<protein>
    <submittedName>
        <fullName evidence="4">Acyl-CoA dehydrogenase family protein</fullName>
    </submittedName>
</protein>
<dbReference type="EMBL" id="JAFFZE010000022">
    <property type="protein sequence ID" value="MCT2586811.1"/>
    <property type="molecule type" value="Genomic_DNA"/>
</dbReference>
<dbReference type="PANTHER" id="PTHR43884">
    <property type="entry name" value="ACYL-COA DEHYDROGENASE"/>
    <property type="match status" value="1"/>
</dbReference>
<dbReference type="Gene3D" id="2.40.110.10">
    <property type="entry name" value="Butyryl-CoA Dehydrogenase, subunit A, domain 2"/>
    <property type="match status" value="1"/>
</dbReference>
<feature type="domain" description="Acyl-CoA dehydrogenase/oxidase N-terminal" evidence="2">
    <location>
        <begin position="35"/>
        <end position="104"/>
    </location>
</feature>
<dbReference type="PANTHER" id="PTHR43884:SF12">
    <property type="entry name" value="ISOVALERYL-COA DEHYDROGENASE, MITOCHONDRIAL-RELATED"/>
    <property type="match status" value="1"/>
</dbReference>
<dbReference type="InterPro" id="IPR013107">
    <property type="entry name" value="Acyl-CoA_DH_C"/>
</dbReference>
<evidence type="ECO:0000259" key="2">
    <source>
        <dbReference type="Pfam" id="PF02771"/>
    </source>
</evidence>
<dbReference type="Gene3D" id="1.20.140.10">
    <property type="entry name" value="Butyryl-CoA Dehydrogenase, subunit A, domain 3"/>
    <property type="match status" value="1"/>
</dbReference>
<dbReference type="Pfam" id="PF02771">
    <property type="entry name" value="Acyl-CoA_dh_N"/>
    <property type="match status" value="1"/>
</dbReference>
<dbReference type="PIRSF" id="PIRSF016578">
    <property type="entry name" value="HsaA"/>
    <property type="match status" value="1"/>
</dbReference>
<comment type="caution">
    <text evidence="4">The sequence shown here is derived from an EMBL/GenBank/DDBJ whole genome shotgun (WGS) entry which is preliminary data.</text>
</comment>
<gene>
    <name evidence="4" type="ORF">JT362_27180</name>
</gene>
<sequence length="416" mass="45596">MTLAPEPMSHTRPEPPEPGLTEAEVIARAEAIAPTLVPRQAETEQRTYYAEDTHEAFSRAGFYRLLVPRRYGGYEFGVDTFMRVARILARGCPSTGWMYLFGHAHALAIATLFDERAQEELFAGGECICPATVSPGGTAERGEHGGWVVDGTWPYCSGAPYATHFIGHTLVAAAEDAAPQPMMFIAPRAQWTRLDDWGGQLGLRGSGSHAIRIDHATLPDRYTISAHLSQLTVTDETPGRILHGPQYGGGPLSFMLLELGVLAVGMAQGALDAYEDLLRNRTTTFFPIVPRTHDPDFQLRYGEAAGLIATAEAAIDNAVEQWRDTCERGASAFTREQELRLATISREVSRLCWQAVEGKLFPTAGSSSVRHGERIERVWRDMSMMHSHAGLGTFLATIANRELTKARFDVPDVTAA</sequence>
<dbReference type="InterPro" id="IPR046373">
    <property type="entry name" value="Acyl-CoA_Oxase/DH_mid-dom_sf"/>
</dbReference>
<dbReference type="Pfam" id="PF08028">
    <property type="entry name" value="Acyl-CoA_dh_2"/>
    <property type="match status" value="1"/>
</dbReference>
<evidence type="ECO:0000313" key="5">
    <source>
        <dbReference type="Proteomes" id="UP001156441"/>
    </source>
</evidence>
<dbReference type="Gene3D" id="1.10.540.10">
    <property type="entry name" value="Acyl-CoA dehydrogenase/oxidase, N-terminal domain"/>
    <property type="match status" value="1"/>
</dbReference>